<evidence type="ECO:0000313" key="3">
    <source>
        <dbReference type="Proteomes" id="UP000639772"/>
    </source>
</evidence>
<organism evidence="2 3">
    <name type="scientific">Vanilla planifolia</name>
    <name type="common">Vanilla</name>
    <dbReference type="NCBI Taxonomy" id="51239"/>
    <lineage>
        <taxon>Eukaryota</taxon>
        <taxon>Viridiplantae</taxon>
        <taxon>Streptophyta</taxon>
        <taxon>Embryophyta</taxon>
        <taxon>Tracheophyta</taxon>
        <taxon>Spermatophyta</taxon>
        <taxon>Magnoliopsida</taxon>
        <taxon>Liliopsida</taxon>
        <taxon>Asparagales</taxon>
        <taxon>Orchidaceae</taxon>
        <taxon>Vanilloideae</taxon>
        <taxon>Vanilleae</taxon>
        <taxon>Vanilla</taxon>
    </lineage>
</organism>
<name>A0A835V755_VANPL</name>
<evidence type="ECO:0000256" key="1">
    <source>
        <dbReference type="SAM" id="MobiDB-lite"/>
    </source>
</evidence>
<evidence type="ECO:0000313" key="2">
    <source>
        <dbReference type="EMBL" id="KAG0489984.1"/>
    </source>
</evidence>
<dbReference type="AlphaFoldDB" id="A0A835V755"/>
<feature type="compositionally biased region" description="Basic and acidic residues" evidence="1">
    <location>
        <begin position="26"/>
        <end position="39"/>
    </location>
</feature>
<reference evidence="2 3" key="1">
    <citation type="journal article" date="2020" name="Nat. Food">
        <title>A phased Vanilla planifolia genome enables genetic improvement of flavour and production.</title>
        <authorList>
            <person name="Hasing T."/>
            <person name="Tang H."/>
            <person name="Brym M."/>
            <person name="Khazi F."/>
            <person name="Huang T."/>
            <person name="Chambers A.H."/>
        </authorList>
    </citation>
    <scope>NUCLEOTIDE SEQUENCE [LARGE SCALE GENOMIC DNA]</scope>
    <source>
        <tissue evidence="2">Leaf</tissue>
    </source>
</reference>
<dbReference type="Proteomes" id="UP000639772">
    <property type="component" value="Chromosome 3"/>
</dbReference>
<protein>
    <submittedName>
        <fullName evidence="2">Uncharacterized protein</fullName>
    </submittedName>
</protein>
<proteinExistence type="predicted"/>
<feature type="compositionally biased region" description="Basic and acidic residues" evidence="1">
    <location>
        <begin position="1"/>
        <end position="18"/>
    </location>
</feature>
<feature type="region of interest" description="Disordered" evidence="1">
    <location>
        <begin position="1"/>
        <end position="81"/>
    </location>
</feature>
<comment type="caution">
    <text evidence="2">The sequence shown here is derived from an EMBL/GenBank/DDBJ whole genome shotgun (WGS) entry which is preliminary data.</text>
</comment>
<accession>A0A835V755</accession>
<dbReference type="EMBL" id="JADCNM010000003">
    <property type="protein sequence ID" value="KAG0489984.1"/>
    <property type="molecule type" value="Genomic_DNA"/>
</dbReference>
<gene>
    <name evidence="2" type="ORF">HPP92_006847</name>
</gene>
<sequence>MSPAKQEEMKRENHDGKMSRCTRAAHAKEVARAPAEKRRNERRRKAIKAGSCRSRDAHEAPAKVPPPSSHDKAIHDGGPPK</sequence>